<organism evidence="3 4">
    <name type="scientific">Lasius platythorax</name>
    <dbReference type="NCBI Taxonomy" id="488582"/>
    <lineage>
        <taxon>Eukaryota</taxon>
        <taxon>Metazoa</taxon>
        <taxon>Ecdysozoa</taxon>
        <taxon>Arthropoda</taxon>
        <taxon>Hexapoda</taxon>
        <taxon>Insecta</taxon>
        <taxon>Pterygota</taxon>
        <taxon>Neoptera</taxon>
        <taxon>Endopterygota</taxon>
        <taxon>Hymenoptera</taxon>
        <taxon>Apocrita</taxon>
        <taxon>Aculeata</taxon>
        <taxon>Formicoidea</taxon>
        <taxon>Formicidae</taxon>
        <taxon>Formicinae</taxon>
        <taxon>Lasius</taxon>
        <taxon>Lasius</taxon>
    </lineage>
</organism>
<dbReference type="InterPro" id="IPR050621">
    <property type="entry name" value="Tudor_domain_containing"/>
</dbReference>
<feature type="compositionally biased region" description="Polar residues" evidence="1">
    <location>
        <begin position="2737"/>
        <end position="2750"/>
    </location>
</feature>
<feature type="domain" description="Tudor" evidence="2">
    <location>
        <begin position="535"/>
        <end position="591"/>
    </location>
</feature>
<dbReference type="SMART" id="SM00333">
    <property type="entry name" value="TUDOR"/>
    <property type="match status" value="10"/>
</dbReference>
<dbReference type="SUPFAM" id="SSF63748">
    <property type="entry name" value="Tudor/PWWP/MBT"/>
    <property type="match status" value="10"/>
</dbReference>
<feature type="compositionally biased region" description="Basic and acidic residues" evidence="1">
    <location>
        <begin position="740"/>
        <end position="774"/>
    </location>
</feature>
<feature type="region of interest" description="Disordered" evidence="1">
    <location>
        <begin position="2435"/>
        <end position="2454"/>
    </location>
</feature>
<feature type="domain" description="Tudor" evidence="2">
    <location>
        <begin position="2179"/>
        <end position="2237"/>
    </location>
</feature>
<name>A0AAV2N9B3_9HYME</name>
<proteinExistence type="predicted"/>
<feature type="compositionally biased region" description="Basic and acidic residues" evidence="1">
    <location>
        <begin position="816"/>
        <end position="847"/>
    </location>
</feature>
<dbReference type="PANTHER" id="PTHR22948:SF29">
    <property type="entry name" value="FI02030P-RELATED"/>
    <property type="match status" value="1"/>
</dbReference>
<dbReference type="FunFam" id="2.30.30.140:FF:000018">
    <property type="entry name" value="Serine/threonine-protein kinase 31"/>
    <property type="match status" value="3"/>
</dbReference>
<accession>A0AAV2N9B3</accession>
<feature type="region of interest" description="Disordered" evidence="1">
    <location>
        <begin position="2326"/>
        <end position="2377"/>
    </location>
</feature>
<dbReference type="PANTHER" id="PTHR22948">
    <property type="entry name" value="TUDOR DOMAIN CONTAINING PROTEIN"/>
    <property type="match status" value="1"/>
</dbReference>
<dbReference type="Gene3D" id="2.40.50.90">
    <property type="match status" value="7"/>
</dbReference>
<feature type="domain" description="Tudor" evidence="2">
    <location>
        <begin position="337"/>
        <end position="398"/>
    </location>
</feature>
<feature type="compositionally biased region" description="Basic and acidic residues" evidence="1">
    <location>
        <begin position="709"/>
        <end position="720"/>
    </location>
</feature>
<feature type="region of interest" description="Disordered" evidence="1">
    <location>
        <begin position="2735"/>
        <end position="2776"/>
    </location>
</feature>
<sequence length="2879" mass="326695">MTQHMQSSYESVIFITHVEADEVYLKIWGQLDKQAATSVEHYIYPLVKQFNQGYGCPSKNSRLIIGTLCCARFQSDGYYRAKVLNVRPDGMVVVQFIDYGNVEVLSPNEIHLWDNIPQMEPLRAYPPMALEFTLINVLPINGVWESGTIEAIRKTLCYNEYRALFYMLNNRYLIKLWYNNEDFSELLVKEHMALPAAVHDMFRPKHVLQPQMPQQLQLPAYQQQNKSNMNNCATMPIMQNLNLNHNSNVQGFHKTFPADINQHKQHADQRPSQPPPVQEALVFKSRVLDVNSQYQVLISHVEDGPQKFSVQVESTQAILTQLMNEINNHPKQPLQEPPLPGSVCLGRYRETAEDGVLCRAVVMSVMEHKCKLYYVDFGHTEVLPYTDIFQLPPEYINPKVLSIRFTLSGLRELNITQEMKTYFKELVHRKLLILHVRPPEGPPLIQYGNLYDNGVNIKDMLKKAFPAPTVVKSITYSYPQLQRLSKDVQEVVHVSYVESCKKFFVQLDNGIKSLESIMAGLAQYAKMASVLNAAQLKAGSPCAALYDSQWYRAQILNVTGDKVKVVYVDYGNEEVLPTMSLRAIHNDLVTSLPAQAVKCALNGYEVLLSDQEVSNYFERLTLEKRFYMKVVAAQPKGLLVDLFEFDTMKSIHPQLLNNLYCDKNSTSSRNGEIQHSIKPINNFQRSHMKIQANLIQGQRLKLKNINTTRGDKDRYDKKNNIDSSNPNQNARSYQDNKSNSWRDEWSQEKQHDNKHDRTGTYSHRDGSQNDRFIKNETAYNRPGRDRSYHKHDKSEISTFNRGSRETSRNNGGNKFNDNERRYNRNNFDKACNDKDSDTSSKSNDKRGKGSFNRDGFNNGREETYDSGVSGRLQTGKWNDRRPAHKPSYKNGKFTGDYNSNEKFKDKENDTSNVLYDQINACESWDTDNADKKLQNNIAANGESQFSSINVTLGSIKHCEVVFTNSPLDFFIQLNPDCLELDTIMESIAATYESDGETMQASEIQCGICCIAQYSEDLKWYRVVIKSVEENSATVEFIDYGNTESVDFTKIKVIQEEFLKLPMQAVRCKLLGLTSDKENEYAIFSENVEGKSLEVEFVTEKNGVYEVLLREIINGVPNINYINEEFGTIVDLTKAKETAALTKIFKTTTESVQGAPDYAPIDSKWQTILHDSEFEYDAIVTWFINPNKFYCQLLTKETEFKAMMSEIQKIYAGREPVTHKLQVGSAVIAIFSEDRALYRAEVVNTSAQNDAYIVQYIDFGNCAIVNLHNIYSVEKKFMQLPKLAVQCSLRDIVPNNNSTWSKSDNTAIDNCFNADKYKCIFHDFSDNQYTVSLIHNGQNVGDMLVHKNLAAFATKTSVETVCAAEASDTEIRMLNDVERVDISLLSGQTLKMKISNVESVTLFHIQLLSAAKYIDIVHKYMADKNTEVMPRLSTGEICLDAGCLINTNGTWKRAVVINYSQSNEFDVKLIDTGMCQEILDGALALPGELAIMQNQALECSLQNATVSSDADKRLKELEGKEVLVTVEEVNNSRLIVKLYDLLGNGIMNTEEETEKMSPICSMPILSSTHKVFVSYLENSANICLQRCSDIDLEARLLKDLQEYYTNSGQRLKPEVDLLCAAKCLEDGNWYRARIVSHTETTACVNYIDYGNTEEVALESIMILESQFYEPHQLAINVSLSIALIGTEAEQFDILQTHLMNKELTAVFYNVHKKWIVDLIENEEKLSDKFRSLNLVTEEQTALKLSDSQTHEASTIDKFNVCVSHVDSPSQFWLQRVDEITSLNEKQEQLQLEVSNFSTIDGIPEEGTLCVATYSIDDLWYRAEVLDADEDIITVRFIDYGNTDIIDNKADNIRQIPDAWRSLERFALKCRLDIIPVDTEDWSKSTCERFENLVTSTETLQALIIADTVSKRVELFINDKSVSETLVEEKHAIIINTEQEPVDEIVDLELDPHSAFVCHVNSPSEFWVQEEKSVADLEVMADRFIVADMFPKIDDMKEGLLCVAKYPEDEQWYRARVISHDNNGDTQVIYIDYGNSAVSTEIRAIPEDLASISPLSRKCCLQLPPQIKEWSEQAHEEFVRLAADGATIFLLDVLKDQETSLVKLTLDGQNVADILASMCEQHLPVIEERLPPLGEENSPNVVVSHINSLNEFWIQAESSINELEVMSDRLRDAESFLALNNLDIGTICAARYPEDGYWYRAKIIGRCETGTEVLYMDYGNSAVTEELRILPEDIVNIPILSKRCTLEKPSQAAWSEEACDKFKELAAEGATMFQFENLDEDDPMHVRLNLNGTSVINLLLAGFENIPPEIEEVTEKLPEVEEIISNTEEKQDTKIISNTEEKQDTEISNTEEKQDAEVSNTEEKQDTEIISNTEEKQDTEIISITEEKQDTEIISITEEKQDTEIISITEEKQDTEIISNTEEKQETVFHEDHELVNNSEETSNLEQAQQEAQQEQTLNQTDNLDCVNQMEKHENGIDKEVFNKSFINSDINEENECNEEQQKHSESFDEIEEKKDEKSENLTVAECISRMEEISEDIIVETNEDADIPKNETISINAITSITSGFEESSLHVKELSVDEIVENMIRDAMEDLESRKIDHTNLSVANETQLSDVAQTDEQQESLSQMQSIDINKSSDTQILDTQTSDTQTVYAISVVEDLDSKILSVTNESQDVVQLDNNQVEEILSVTNESQDVVQLDNSQVEEQEIHPEMQSGVNEPSNDSQIETVSCLAKEEINFEQRQSPAKNETIPESTDKNNDLETQSESTGTENDSNTSSGLTCTVKAAESTPCVIKTDLAEQYGYSKRRSEDKIIPGCVSRGESPSDPEARKRPATPKTPHSEKLVAGAVNPIVQSVPDSVNEEDEILTVSVEDNIPKYDITL</sequence>
<dbReference type="InterPro" id="IPR035437">
    <property type="entry name" value="SNase_OB-fold_sf"/>
</dbReference>
<dbReference type="Proteomes" id="UP001497644">
    <property type="component" value="Chromosome 11"/>
</dbReference>
<feature type="domain" description="Tudor" evidence="2">
    <location>
        <begin position="62"/>
        <end position="120"/>
    </location>
</feature>
<feature type="region of interest" description="Disordered" evidence="1">
    <location>
        <begin position="707"/>
        <end position="905"/>
    </location>
</feature>
<feature type="domain" description="Tudor" evidence="2">
    <location>
        <begin position="1219"/>
        <end position="1279"/>
    </location>
</feature>
<feature type="domain" description="Tudor" evidence="2">
    <location>
        <begin position="1801"/>
        <end position="1859"/>
    </location>
</feature>
<feature type="domain" description="Tudor" evidence="2">
    <location>
        <begin position="1611"/>
        <end position="1669"/>
    </location>
</feature>
<gene>
    <name evidence="3" type="ORF">LPLAT_LOCUS2308</name>
</gene>
<feature type="compositionally biased region" description="Polar residues" evidence="1">
    <location>
        <begin position="721"/>
        <end position="739"/>
    </location>
</feature>
<dbReference type="PROSITE" id="PS50304">
    <property type="entry name" value="TUDOR"/>
    <property type="match status" value="9"/>
</dbReference>
<evidence type="ECO:0000313" key="3">
    <source>
        <dbReference type="EMBL" id="CAL1676058.1"/>
    </source>
</evidence>
<dbReference type="EMBL" id="OZ034834">
    <property type="protein sequence ID" value="CAL1676058.1"/>
    <property type="molecule type" value="Genomic_DNA"/>
</dbReference>
<dbReference type="Gene3D" id="2.30.30.140">
    <property type="match status" value="10"/>
</dbReference>
<dbReference type="GO" id="GO:0034587">
    <property type="term" value="P:piRNA processing"/>
    <property type="evidence" value="ECO:0007669"/>
    <property type="project" value="TreeGrafter"/>
</dbReference>
<feature type="compositionally biased region" description="Polar residues" evidence="1">
    <location>
        <begin position="2758"/>
        <end position="2776"/>
    </location>
</feature>
<dbReference type="InterPro" id="IPR002999">
    <property type="entry name" value="Tudor"/>
</dbReference>
<dbReference type="GO" id="GO:0030719">
    <property type="term" value="P:P granule organization"/>
    <property type="evidence" value="ECO:0007669"/>
    <property type="project" value="TreeGrafter"/>
</dbReference>
<feature type="compositionally biased region" description="Polar residues" evidence="1">
    <location>
        <begin position="2712"/>
        <end position="2723"/>
    </location>
</feature>
<feature type="domain" description="Tudor" evidence="2">
    <location>
        <begin position="1002"/>
        <end position="1060"/>
    </location>
</feature>
<feature type="compositionally biased region" description="Low complexity" evidence="1">
    <location>
        <begin position="2442"/>
        <end position="2454"/>
    </location>
</feature>
<feature type="compositionally biased region" description="Basic and acidic residues" evidence="1">
    <location>
        <begin position="2498"/>
        <end position="2517"/>
    </location>
</feature>
<feature type="region of interest" description="Disordered" evidence="1">
    <location>
        <begin position="2810"/>
        <end position="2841"/>
    </location>
</feature>
<dbReference type="CDD" id="cd20379">
    <property type="entry name" value="Tudor_dTUD-like"/>
    <property type="match status" value="2"/>
</dbReference>
<evidence type="ECO:0000256" key="1">
    <source>
        <dbReference type="SAM" id="MobiDB-lite"/>
    </source>
</evidence>
<dbReference type="Pfam" id="PF00567">
    <property type="entry name" value="TUDOR"/>
    <property type="match status" value="10"/>
</dbReference>
<feature type="domain" description="Tudor" evidence="2">
    <location>
        <begin position="1993"/>
        <end position="2052"/>
    </location>
</feature>
<keyword evidence="4" id="KW-1185">Reference proteome</keyword>
<evidence type="ECO:0000313" key="4">
    <source>
        <dbReference type="Proteomes" id="UP001497644"/>
    </source>
</evidence>
<dbReference type="GO" id="GO:0007283">
    <property type="term" value="P:spermatogenesis"/>
    <property type="evidence" value="ECO:0007669"/>
    <property type="project" value="TreeGrafter"/>
</dbReference>
<protein>
    <recommendedName>
        <fullName evidence="2">Tudor domain-containing protein</fullName>
    </recommendedName>
</protein>
<feature type="region of interest" description="Disordered" evidence="1">
    <location>
        <begin position="2704"/>
        <end position="2723"/>
    </location>
</feature>
<reference evidence="3" key="1">
    <citation type="submission" date="2024-04" db="EMBL/GenBank/DDBJ databases">
        <authorList>
            <consortium name="Molecular Ecology Group"/>
        </authorList>
    </citation>
    <scope>NUCLEOTIDE SEQUENCE</scope>
</reference>
<evidence type="ECO:0000259" key="2">
    <source>
        <dbReference type="PROSITE" id="PS50304"/>
    </source>
</evidence>
<dbReference type="GO" id="GO:0043186">
    <property type="term" value="C:P granule"/>
    <property type="evidence" value="ECO:0007669"/>
    <property type="project" value="TreeGrafter"/>
</dbReference>
<feature type="region of interest" description="Disordered" evidence="1">
    <location>
        <begin position="2492"/>
        <end position="2517"/>
    </location>
</feature>